<keyword evidence="4" id="KW-1185">Reference proteome</keyword>
<reference evidence="4" key="1">
    <citation type="journal article" date="2019" name="Int. J. Syst. Evol. Microbiol.">
        <title>The Global Catalogue of Microorganisms (GCM) 10K type strain sequencing project: providing services to taxonomists for standard genome sequencing and annotation.</title>
        <authorList>
            <consortium name="The Broad Institute Genomics Platform"/>
            <consortium name="The Broad Institute Genome Sequencing Center for Infectious Disease"/>
            <person name="Wu L."/>
            <person name="Ma J."/>
        </authorList>
    </citation>
    <scope>NUCLEOTIDE SEQUENCE [LARGE SCALE GENOMIC DNA]</scope>
    <source>
        <strain evidence="4">KCTC 42224</strain>
    </source>
</reference>
<feature type="transmembrane region" description="Helical" evidence="1">
    <location>
        <begin position="241"/>
        <end position="261"/>
    </location>
</feature>
<keyword evidence="1" id="KW-0812">Transmembrane</keyword>
<feature type="transmembrane region" description="Helical" evidence="1">
    <location>
        <begin position="210"/>
        <end position="229"/>
    </location>
</feature>
<keyword evidence="1" id="KW-0472">Membrane</keyword>
<evidence type="ECO:0000313" key="4">
    <source>
        <dbReference type="Proteomes" id="UP001595683"/>
    </source>
</evidence>
<accession>A0ABV7V7Z6</accession>
<protein>
    <submittedName>
        <fullName evidence="3">Pentapeptide repeat-containing protein</fullName>
    </submittedName>
</protein>
<dbReference type="InterPro" id="IPR013099">
    <property type="entry name" value="K_chnl_dom"/>
</dbReference>
<proteinExistence type="predicted"/>
<feature type="domain" description="Potassium channel" evidence="2">
    <location>
        <begin position="228"/>
        <end position="297"/>
    </location>
</feature>
<name>A0ABV7V7Z6_9SPHN</name>
<dbReference type="RefSeq" id="WP_191325515.1">
    <property type="nucleotide sequence ID" value="NZ_BMZP01000018.1"/>
</dbReference>
<dbReference type="Gene3D" id="2.160.20.80">
    <property type="entry name" value="E3 ubiquitin-protein ligase SopA"/>
    <property type="match status" value="1"/>
</dbReference>
<dbReference type="Pfam" id="PF00805">
    <property type="entry name" value="Pentapeptide"/>
    <property type="match status" value="1"/>
</dbReference>
<evidence type="ECO:0000313" key="3">
    <source>
        <dbReference type="EMBL" id="MFC3672781.1"/>
    </source>
</evidence>
<dbReference type="Proteomes" id="UP001595683">
    <property type="component" value="Unassembled WGS sequence"/>
</dbReference>
<dbReference type="Pfam" id="PF07885">
    <property type="entry name" value="Ion_trans_2"/>
    <property type="match status" value="1"/>
</dbReference>
<dbReference type="InterPro" id="IPR001646">
    <property type="entry name" value="5peptide_repeat"/>
</dbReference>
<keyword evidence="1" id="KW-1133">Transmembrane helix</keyword>
<dbReference type="SUPFAM" id="SSF81324">
    <property type="entry name" value="Voltage-gated potassium channels"/>
    <property type="match status" value="1"/>
</dbReference>
<sequence length="299" mass="34495">MDTGDGSGSNAAMLTNLFRLDGTPKVHQQEEAMPSMSPGDDVTNILFRGEQWYQPRKKIKKVTFRNVSIQNMDLFQLTFTECTFEDCLFNGSRFREVEFHKCRFVNTSMWKAKFEQCYLDPRTIRLDRRYRVEAANVPVTMYQALLSNYSNERQDAFYADADIQFRRWKRYQLDWDIRSGKVDRMPGEWAKLKSLIYDVLAGYGYKPVRLFGFTIFFFLAISLLNHLLIGADLVVNGTRPAAPSIVDSIFYSFSVLTVLGFSTVVPDSPFAKMLTVFEALAAIGWLSIFTSVLVKRFLR</sequence>
<feature type="transmembrane region" description="Helical" evidence="1">
    <location>
        <begin position="273"/>
        <end position="294"/>
    </location>
</feature>
<evidence type="ECO:0000256" key="1">
    <source>
        <dbReference type="SAM" id="Phobius"/>
    </source>
</evidence>
<organism evidence="3 4">
    <name type="scientific">Novosphingobium pokkalii</name>
    <dbReference type="NCBI Taxonomy" id="1770194"/>
    <lineage>
        <taxon>Bacteria</taxon>
        <taxon>Pseudomonadati</taxon>
        <taxon>Pseudomonadota</taxon>
        <taxon>Alphaproteobacteria</taxon>
        <taxon>Sphingomonadales</taxon>
        <taxon>Sphingomonadaceae</taxon>
        <taxon>Novosphingobium</taxon>
    </lineage>
</organism>
<evidence type="ECO:0000259" key="2">
    <source>
        <dbReference type="Pfam" id="PF07885"/>
    </source>
</evidence>
<comment type="caution">
    <text evidence="3">The sequence shown here is derived from an EMBL/GenBank/DDBJ whole genome shotgun (WGS) entry which is preliminary data.</text>
</comment>
<dbReference type="SUPFAM" id="SSF141571">
    <property type="entry name" value="Pentapeptide repeat-like"/>
    <property type="match status" value="1"/>
</dbReference>
<gene>
    <name evidence="3" type="ORF">ACFOOT_15270</name>
</gene>
<dbReference type="Gene3D" id="1.10.287.70">
    <property type="match status" value="1"/>
</dbReference>
<dbReference type="EMBL" id="JBHRYE010000024">
    <property type="protein sequence ID" value="MFC3672781.1"/>
    <property type="molecule type" value="Genomic_DNA"/>
</dbReference>